<dbReference type="GO" id="GO:0016301">
    <property type="term" value="F:kinase activity"/>
    <property type="evidence" value="ECO:0007669"/>
    <property type="project" value="UniProtKB-KW"/>
</dbReference>
<protein>
    <submittedName>
        <fullName evidence="2">Uridine kinase</fullName>
    </submittedName>
</protein>
<dbReference type="STRING" id="39495.SAMN02745111_00119"/>
<keyword evidence="2" id="KW-0808">Transferase</keyword>
<reference evidence="2 3" key="1">
    <citation type="submission" date="2017-02" db="EMBL/GenBank/DDBJ databases">
        <authorList>
            <person name="Peterson S.W."/>
        </authorList>
    </citation>
    <scope>NUCLEOTIDE SEQUENCE [LARGE SCALE GENOMIC DNA]</scope>
    <source>
        <strain evidence="2 3">ATCC 35992</strain>
    </source>
</reference>
<keyword evidence="2" id="KW-0418">Kinase</keyword>
<dbReference type="Gene3D" id="3.40.50.300">
    <property type="entry name" value="P-loop containing nucleotide triphosphate hydrolases"/>
    <property type="match status" value="1"/>
</dbReference>
<evidence type="ECO:0000313" key="3">
    <source>
        <dbReference type="Proteomes" id="UP000190814"/>
    </source>
</evidence>
<dbReference type="Proteomes" id="UP000190814">
    <property type="component" value="Unassembled WGS sequence"/>
</dbReference>
<dbReference type="PANTHER" id="PTHR10285">
    <property type="entry name" value="URIDINE KINASE"/>
    <property type="match status" value="1"/>
</dbReference>
<dbReference type="Pfam" id="PF00485">
    <property type="entry name" value="PRK"/>
    <property type="match status" value="1"/>
</dbReference>
<dbReference type="InterPro" id="IPR027417">
    <property type="entry name" value="P-loop_NTPase"/>
</dbReference>
<dbReference type="CDD" id="cd02028">
    <property type="entry name" value="UMPK_like"/>
    <property type="match status" value="1"/>
</dbReference>
<gene>
    <name evidence="2" type="ORF">SAMN02745111_00119</name>
</gene>
<evidence type="ECO:0000259" key="1">
    <source>
        <dbReference type="Pfam" id="PF00485"/>
    </source>
</evidence>
<sequence>MSEEVKTNKVKLADLAKDAQKDFEYDIVLAKVDGKLMELNNYVKQDAEIEFLTTETTYGNDAYRRSMTLLLLKSFHDVLGNKNVEEIRVQYSVSKGYYCTYKGSEELSENLLKRVSDRMKELVDAKIDITKKTVKIGYAMSQFRKHGMLEKEKLFRYRRSSQVNLYDINGFEDYYYGYMVMNTSYLKYFDLFLYDEGFVLQMPVKENPTVVPEFEPQDKVAATLKGTASWGEMFGIKGVADLNECITKKQIADMILVQEAVFEKKIAELANEIHEKNCKFVMIAGPSSSGKTTFSHRLSVQLMAIGMRPHPIPVDNYFVNRDKTPLDENGEKDYESLLAIDVKQLNEDLANLLDGKKVELPEYNFISGEREYKGNYLQLDEGDVLVLEGIHCLNDLLTYAIPREKKFKIYLSALTVLNLDEHTRIPTTEARMLRRMVRDARTRGINATETIKRWASVRRGEDKHIFPYQEEANEVFNSSLIYELGVLKQYVEPLLYSVDPNCPEYTEAKKLLKFLDYFLGINSELVPHNSIIREFIGGSVFNC</sequence>
<dbReference type="Gene3D" id="3.30.980.10">
    <property type="entry name" value="Threonyl-trna Synthetase, Chain A, domain 2"/>
    <property type="match status" value="1"/>
</dbReference>
<dbReference type="SUPFAM" id="SSF52540">
    <property type="entry name" value="P-loop containing nucleoside triphosphate hydrolases"/>
    <property type="match status" value="1"/>
</dbReference>
<dbReference type="InterPro" id="IPR018163">
    <property type="entry name" value="Thr/Ala-tRNA-synth_IIc_edit"/>
</dbReference>
<dbReference type="AlphaFoldDB" id="A0A1T4V501"/>
<dbReference type="Gene3D" id="3.10.20.30">
    <property type="match status" value="1"/>
</dbReference>
<dbReference type="OrthoDB" id="9764644at2"/>
<dbReference type="GO" id="GO:0005524">
    <property type="term" value="F:ATP binding"/>
    <property type="evidence" value="ECO:0007669"/>
    <property type="project" value="InterPro"/>
</dbReference>
<name>A0A1T4V501_9FIRM</name>
<dbReference type="InterPro" id="IPR012675">
    <property type="entry name" value="Beta-grasp_dom_sf"/>
</dbReference>
<dbReference type="SUPFAM" id="SSF55186">
    <property type="entry name" value="ThrRS/AlaRS common domain"/>
    <property type="match status" value="1"/>
</dbReference>
<proteinExistence type="predicted"/>
<dbReference type="RefSeq" id="WP_078765014.1">
    <property type="nucleotide sequence ID" value="NZ_FUXZ01000002.1"/>
</dbReference>
<dbReference type="InterPro" id="IPR006083">
    <property type="entry name" value="PRK/URK"/>
</dbReference>
<accession>A0A1T4V501</accession>
<keyword evidence="3" id="KW-1185">Reference proteome</keyword>
<evidence type="ECO:0000313" key="2">
    <source>
        <dbReference type="EMBL" id="SKA59922.1"/>
    </source>
</evidence>
<feature type="domain" description="Phosphoribulokinase/uridine kinase" evidence="1">
    <location>
        <begin position="281"/>
        <end position="477"/>
    </location>
</feature>
<organism evidence="2 3">
    <name type="scientific">Eubacterium uniforme</name>
    <dbReference type="NCBI Taxonomy" id="39495"/>
    <lineage>
        <taxon>Bacteria</taxon>
        <taxon>Bacillati</taxon>
        <taxon>Bacillota</taxon>
        <taxon>Clostridia</taxon>
        <taxon>Eubacteriales</taxon>
        <taxon>Eubacteriaceae</taxon>
        <taxon>Eubacterium</taxon>
    </lineage>
</organism>
<dbReference type="EMBL" id="FUXZ01000002">
    <property type="protein sequence ID" value="SKA59922.1"/>
    <property type="molecule type" value="Genomic_DNA"/>
</dbReference>